<name>A0A9X2F755_9BACT</name>
<feature type="domain" description="Prenyltransferase alpha-alpha toroid" evidence="2">
    <location>
        <begin position="185"/>
        <end position="284"/>
    </location>
</feature>
<keyword evidence="4" id="KW-1185">Reference proteome</keyword>
<accession>A0A9X2F755</accession>
<evidence type="ECO:0000313" key="3">
    <source>
        <dbReference type="EMBL" id="MCO6042832.1"/>
    </source>
</evidence>
<keyword evidence="1" id="KW-0677">Repeat</keyword>
<dbReference type="InterPro" id="IPR008930">
    <property type="entry name" value="Terpenoid_cyclase/PrenylTrfase"/>
</dbReference>
<dbReference type="SUPFAM" id="SSF48239">
    <property type="entry name" value="Terpenoid cyclases/Protein prenyltransferases"/>
    <property type="match status" value="1"/>
</dbReference>
<dbReference type="CDD" id="cd00688">
    <property type="entry name" value="ISOPREN_C2_like"/>
    <property type="match status" value="1"/>
</dbReference>
<evidence type="ECO:0000259" key="2">
    <source>
        <dbReference type="Pfam" id="PF00432"/>
    </source>
</evidence>
<comment type="caution">
    <text evidence="3">The sequence shown here is derived from an EMBL/GenBank/DDBJ whole genome shotgun (WGS) entry which is preliminary data.</text>
</comment>
<dbReference type="Gene3D" id="1.50.10.20">
    <property type="match status" value="2"/>
</dbReference>
<feature type="domain" description="Prenyltransferase alpha-alpha toroid" evidence="2">
    <location>
        <begin position="103"/>
        <end position="174"/>
    </location>
</feature>
<gene>
    <name evidence="3" type="ORF">NG895_02825</name>
</gene>
<dbReference type="GO" id="GO:0003824">
    <property type="term" value="F:catalytic activity"/>
    <property type="evidence" value="ECO:0007669"/>
    <property type="project" value="InterPro"/>
</dbReference>
<dbReference type="RefSeq" id="WP_252850932.1">
    <property type="nucleotide sequence ID" value="NZ_JAMXLR010000011.1"/>
</dbReference>
<proteinExistence type="predicted"/>
<evidence type="ECO:0000313" key="4">
    <source>
        <dbReference type="Proteomes" id="UP001155241"/>
    </source>
</evidence>
<reference evidence="3" key="1">
    <citation type="submission" date="2022-06" db="EMBL/GenBank/DDBJ databases">
        <title>Aeoliella straminimaris, a novel planctomycete from sediments.</title>
        <authorList>
            <person name="Vitorino I.R."/>
            <person name="Lage O.M."/>
        </authorList>
    </citation>
    <scope>NUCLEOTIDE SEQUENCE</scope>
    <source>
        <strain evidence="3">ICT_H6.2</strain>
    </source>
</reference>
<dbReference type="AlphaFoldDB" id="A0A9X2F755"/>
<feature type="domain" description="Prenyltransferase alpha-alpha toroid" evidence="2">
    <location>
        <begin position="22"/>
        <end position="58"/>
    </location>
</feature>
<protein>
    <recommendedName>
        <fullName evidence="2">Prenyltransferase alpha-alpha toroid domain-containing protein</fullName>
    </recommendedName>
</protein>
<dbReference type="InterPro" id="IPR001330">
    <property type="entry name" value="Prenyltrans"/>
</dbReference>
<evidence type="ECO:0000256" key="1">
    <source>
        <dbReference type="ARBA" id="ARBA00022737"/>
    </source>
</evidence>
<organism evidence="3 4">
    <name type="scientific">Aeoliella straminimaris</name>
    <dbReference type="NCBI Taxonomy" id="2954799"/>
    <lineage>
        <taxon>Bacteria</taxon>
        <taxon>Pseudomonadati</taxon>
        <taxon>Planctomycetota</taxon>
        <taxon>Planctomycetia</taxon>
        <taxon>Pirellulales</taxon>
        <taxon>Lacipirellulaceae</taxon>
        <taxon>Aeoliella</taxon>
    </lineage>
</organism>
<dbReference type="Proteomes" id="UP001155241">
    <property type="component" value="Unassembled WGS sequence"/>
</dbReference>
<sequence>MLQVARLAPQLLGESTELVESFYRSQLNDDGGFNDRDGSSDLYYTAFGLQGLAALQVEIPRESTEAYLTSFGDGEQLDCVHTACLARCWASVRPAGPEPQLAERLLQQIEDYRTPDGGYHIDADSEHGDIYGCFLALGAYEDLGRTPPNPEGIVSCVTSLRTADGGYSNGYGLETGLTPPSAAAESLLRHLAPTKPGRDEALELWLLRHIHPDGGFYALDGAPFPDILSTATALHALVGMHSPIAPLKEVCLDFIDTLWTARGGFYGNWEDDALDCEYTYYGLLALGHLSL</sequence>
<dbReference type="Pfam" id="PF00432">
    <property type="entry name" value="Prenyltrans"/>
    <property type="match status" value="3"/>
</dbReference>
<dbReference type="EMBL" id="JAMXLR010000011">
    <property type="protein sequence ID" value="MCO6042832.1"/>
    <property type="molecule type" value="Genomic_DNA"/>
</dbReference>